<dbReference type="PANTHER" id="PTHR11746">
    <property type="entry name" value="O-METHYLTRANSFERASE"/>
    <property type="match status" value="1"/>
</dbReference>
<name>A0A835R395_VANPL</name>
<dbReference type="EMBL" id="JADCNL010000004">
    <property type="protein sequence ID" value="KAG0484806.1"/>
    <property type="molecule type" value="Genomic_DNA"/>
</dbReference>
<dbReference type="Proteomes" id="UP000636800">
    <property type="component" value="Unassembled WGS sequence"/>
</dbReference>
<dbReference type="PROSITE" id="PS51683">
    <property type="entry name" value="SAM_OMT_II"/>
    <property type="match status" value="1"/>
</dbReference>
<protein>
    <recommendedName>
        <fullName evidence="1">O-methyltransferase dimerisation domain-containing protein</fullName>
    </recommendedName>
</protein>
<evidence type="ECO:0000313" key="2">
    <source>
        <dbReference type="EMBL" id="KAG0484806.1"/>
    </source>
</evidence>
<dbReference type="InterPro" id="IPR016461">
    <property type="entry name" value="COMT-like"/>
</dbReference>
<dbReference type="InterPro" id="IPR036388">
    <property type="entry name" value="WH-like_DNA-bd_sf"/>
</dbReference>
<dbReference type="OrthoDB" id="185373at2759"/>
<dbReference type="GO" id="GO:0008168">
    <property type="term" value="F:methyltransferase activity"/>
    <property type="evidence" value="ECO:0007669"/>
    <property type="project" value="InterPro"/>
</dbReference>
<dbReference type="InterPro" id="IPR012967">
    <property type="entry name" value="COMT_dimerisation"/>
</dbReference>
<feature type="domain" description="O-methyltransferase dimerisation" evidence="1">
    <location>
        <begin position="33"/>
        <end position="120"/>
    </location>
</feature>
<dbReference type="Gene3D" id="1.10.10.10">
    <property type="entry name" value="Winged helix-like DNA-binding domain superfamily/Winged helix DNA-binding domain"/>
    <property type="match status" value="1"/>
</dbReference>
<evidence type="ECO:0000259" key="1">
    <source>
        <dbReference type="Pfam" id="PF08100"/>
    </source>
</evidence>
<sequence length="160" mass="17582">MPDHKVAPMTKRNEGITAVRQAGGDVQGQALVWNHIMAVIDSLVLKCAVKLEIFDVIHRHGRPISLPEIAAALPSSCFSQPTLRRFMRYLSHMRLVLDHDGDDEREPSFTLSPAAAAYLVKGSKLSLTSFVQILLDKNFLEPFTPSTSASPAEVTSRLSS</sequence>
<comment type="caution">
    <text evidence="2">The sequence shown here is derived from an EMBL/GenBank/DDBJ whole genome shotgun (WGS) entry which is preliminary data.</text>
</comment>
<dbReference type="AlphaFoldDB" id="A0A835R395"/>
<accession>A0A835R395</accession>
<dbReference type="GO" id="GO:0046983">
    <property type="term" value="F:protein dimerization activity"/>
    <property type="evidence" value="ECO:0007669"/>
    <property type="project" value="InterPro"/>
</dbReference>
<dbReference type="Pfam" id="PF08100">
    <property type="entry name" value="Dimerisation"/>
    <property type="match status" value="1"/>
</dbReference>
<gene>
    <name evidence="2" type="ORF">HPP92_008885</name>
</gene>
<reference evidence="2 3" key="1">
    <citation type="journal article" date="2020" name="Nat. Food">
        <title>A phased Vanilla planifolia genome enables genetic improvement of flavour and production.</title>
        <authorList>
            <person name="Hasing T."/>
            <person name="Tang H."/>
            <person name="Brym M."/>
            <person name="Khazi F."/>
            <person name="Huang T."/>
            <person name="Chambers A.H."/>
        </authorList>
    </citation>
    <scope>NUCLEOTIDE SEQUENCE [LARGE SCALE GENOMIC DNA]</scope>
    <source>
        <tissue evidence="2">Leaf</tissue>
    </source>
</reference>
<keyword evidence="3" id="KW-1185">Reference proteome</keyword>
<evidence type="ECO:0000313" key="3">
    <source>
        <dbReference type="Proteomes" id="UP000636800"/>
    </source>
</evidence>
<dbReference type="SUPFAM" id="SSF46785">
    <property type="entry name" value="Winged helix' DNA-binding domain"/>
    <property type="match status" value="1"/>
</dbReference>
<proteinExistence type="predicted"/>
<dbReference type="InterPro" id="IPR036390">
    <property type="entry name" value="WH_DNA-bd_sf"/>
</dbReference>
<organism evidence="2 3">
    <name type="scientific">Vanilla planifolia</name>
    <name type="common">Vanilla</name>
    <dbReference type="NCBI Taxonomy" id="51239"/>
    <lineage>
        <taxon>Eukaryota</taxon>
        <taxon>Viridiplantae</taxon>
        <taxon>Streptophyta</taxon>
        <taxon>Embryophyta</taxon>
        <taxon>Tracheophyta</taxon>
        <taxon>Spermatophyta</taxon>
        <taxon>Magnoliopsida</taxon>
        <taxon>Liliopsida</taxon>
        <taxon>Asparagales</taxon>
        <taxon>Orchidaceae</taxon>
        <taxon>Vanilloideae</taxon>
        <taxon>Vanilleae</taxon>
        <taxon>Vanilla</taxon>
    </lineage>
</organism>